<reference evidence="1" key="1">
    <citation type="submission" date="2024-09" db="EMBL/GenBank/DDBJ databases">
        <title>Black Yeasts Isolated from many extreme environments.</title>
        <authorList>
            <person name="Coleine C."/>
            <person name="Stajich J.E."/>
            <person name="Selbmann L."/>
        </authorList>
    </citation>
    <scope>NUCLEOTIDE SEQUENCE</scope>
    <source>
        <strain evidence="1">CCFEE 5737</strain>
    </source>
</reference>
<proteinExistence type="predicted"/>
<organism evidence="1 2">
    <name type="scientific">Coniosporium uncinatum</name>
    <dbReference type="NCBI Taxonomy" id="93489"/>
    <lineage>
        <taxon>Eukaryota</taxon>
        <taxon>Fungi</taxon>
        <taxon>Dikarya</taxon>
        <taxon>Ascomycota</taxon>
        <taxon>Pezizomycotina</taxon>
        <taxon>Dothideomycetes</taxon>
        <taxon>Dothideomycetes incertae sedis</taxon>
        <taxon>Coniosporium</taxon>
    </lineage>
</organism>
<protein>
    <submittedName>
        <fullName evidence="1">Uncharacterized protein</fullName>
    </submittedName>
</protein>
<dbReference type="Proteomes" id="UP001186974">
    <property type="component" value="Unassembled WGS sequence"/>
</dbReference>
<comment type="caution">
    <text evidence="1">The sequence shown here is derived from an EMBL/GenBank/DDBJ whole genome shotgun (WGS) entry which is preliminary data.</text>
</comment>
<accession>A0ACC3CZS2</accession>
<feature type="non-terminal residue" evidence="1">
    <location>
        <position position="1"/>
    </location>
</feature>
<name>A0ACC3CZS2_9PEZI</name>
<evidence type="ECO:0000313" key="2">
    <source>
        <dbReference type="Proteomes" id="UP001186974"/>
    </source>
</evidence>
<sequence>TSNGASLPDAHYPIYKAEEVVRQIRQIYGDTLPKDSLSAEELGIYERLYGPPITQLDGRIPMRNENGTLAEKQEPDNEAVLLKEGSSGDLEEVEVEVEEDVLDDEQILHQLQQEGVEGIED</sequence>
<feature type="non-terminal residue" evidence="1">
    <location>
        <position position="121"/>
    </location>
</feature>
<gene>
    <name evidence="1" type="ORF">LTS18_010173</name>
</gene>
<dbReference type="EMBL" id="JAWDJW010009154">
    <property type="protein sequence ID" value="KAK3059732.1"/>
    <property type="molecule type" value="Genomic_DNA"/>
</dbReference>
<evidence type="ECO:0000313" key="1">
    <source>
        <dbReference type="EMBL" id="KAK3059732.1"/>
    </source>
</evidence>
<keyword evidence="2" id="KW-1185">Reference proteome</keyword>